<gene>
    <name evidence="1" type="ORF">V6N11_067811</name>
</gene>
<accession>A0ABR2SSI2</accession>
<protein>
    <recommendedName>
        <fullName evidence="3">RRM domain-containing protein</fullName>
    </recommendedName>
</protein>
<dbReference type="EMBL" id="JBBPBN010000012">
    <property type="protein sequence ID" value="KAK9027995.1"/>
    <property type="molecule type" value="Genomic_DNA"/>
</dbReference>
<reference evidence="1 2" key="1">
    <citation type="journal article" date="2024" name="G3 (Bethesda)">
        <title>Genome assembly of Hibiscus sabdariffa L. provides insights into metabolisms of medicinal natural products.</title>
        <authorList>
            <person name="Kim T."/>
        </authorList>
    </citation>
    <scope>NUCLEOTIDE SEQUENCE [LARGE SCALE GENOMIC DNA]</scope>
    <source>
        <strain evidence="1">TK-2024</strain>
        <tissue evidence="1">Old leaves</tissue>
    </source>
</reference>
<evidence type="ECO:0008006" key="3">
    <source>
        <dbReference type="Google" id="ProtNLM"/>
    </source>
</evidence>
<dbReference type="Proteomes" id="UP001396334">
    <property type="component" value="Unassembled WGS sequence"/>
</dbReference>
<evidence type="ECO:0000313" key="1">
    <source>
        <dbReference type="EMBL" id="KAK9027995.1"/>
    </source>
</evidence>
<comment type="caution">
    <text evidence="1">The sequence shown here is derived from an EMBL/GenBank/DDBJ whole genome shotgun (WGS) entry which is preliminary data.</text>
</comment>
<keyword evidence="2" id="KW-1185">Reference proteome</keyword>
<organism evidence="1 2">
    <name type="scientific">Hibiscus sabdariffa</name>
    <name type="common">roselle</name>
    <dbReference type="NCBI Taxonomy" id="183260"/>
    <lineage>
        <taxon>Eukaryota</taxon>
        <taxon>Viridiplantae</taxon>
        <taxon>Streptophyta</taxon>
        <taxon>Embryophyta</taxon>
        <taxon>Tracheophyta</taxon>
        <taxon>Spermatophyta</taxon>
        <taxon>Magnoliopsida</taxon>
        <taxon>eudicotyledons</taxon>
        <taxon>Gunneridae</taxon>
        <taxon>Pentapetalae</taxon>
        <taxon>rosids</taxon>
        <taxon>malvids</taxon>
        <taxon>Malvales</taxon>
        <taxon>Malvaceae</taxon>
        <taxon>Malvoideae</taxon>
        <taxon>Hibiscus</taxon>
    </lineage>
</organism>
<proteinExistence type="predicted"/>
<evidence type="ECO:0000313" key="2">
    <source>
        <dbReference type="Proteomes" id="UP001396334"/>
    </source>
</evidence>
<sequence>MNYTFVFIRYSSREEAMKVVELENNKRMDDLYVKVFMGGKPKREDNWRIEDLSLSDYHQVVVLIPKAVENDYNVHKSGDLNPRDKIEDIHVEPSWLSFLDDNPKGNNNLIDVPVRSILEFSKDSSGSSEHHVPTLDKEIDLFTIKPKSLKNERT</sequence>
<name>A0ABR2SSI2_9ROSI</name>